<proteinExistence type="inferred from homology"/>
<dbReference type="InterPro" id="IPR020583">
    <property type="entry name" value="Inositol_monoP_metal-BS"/>
</dbReference>
<dbReference type="GO" id="GO:0000103">
    <property type="term" value="P:sulfate assimilation"/>
    <property type="evidence" value="ECO:0007669"/>
    <property type="project" value="TreeGrafter"/>
</dbReference>
<evidence type="ECO:0000313" key="7">
    <source>
        <dbReference type="Proteomes" id="UP000182062"/>
    </source>
</evidence>
<dbReference type="PROSITE" id="PS00629">
    <property type="entry name" value="IMP_1"/>
    <property type="match status" value="1"/>
</dbReference>
<dbReference type="RefSeq" id="WP_071617798.1">
    <property type="nucleotide sequence ID" value="NZ_MINN01000074.1"/>
</dbReference>
<dbReference type="HAMAP" id="MF_02095">
    <property type="entry name" value="CysQ"/>
    <property type="match status" value="1"/>
</dbReference>
<gene>
    <name evidence="4" type="primary">cysQ</name>
    <name evidence="6" type="ORF">BHE18_05725</name>
</gene>
<accession>A0A1J6W3F5</accession>
<dbReference type="Pfam" id="PF00459">
    <property type="entry name" value="Inositol_P"/>
    <property type="match status" value="1"/>
</dbReference>
<dbReference type="CDD" id="cd01638">
    <property type="entry name" value="CysQ"/>
    <property type="match status" value="1"/>
</dbReference>
<feature type="binding site" evidence="4">
    <location>
        <position position="215"/>
    </location>
    <ligand>
        <name>substrate</name>
    </ligand>
</feature>
<sequence length="255" mass="28845">MLDKVKEIAVLAGKQIMTVYKKDFQIDYKDDESPLTTADHLSHELIQNELNKRWPHIPVLSEEGSAIPIQERASWEMFWLIDPLDGTKEFIKRNDEFTVNIALIRNGKPVLGVIYAPALDLLYFGKEKDGAYKQSAASKCTSDPVRLYADRLGSQKKVVVSRSHMSKDTRAYLKELEKKEGDLQFISIGSSLKFCLVAEGSAHYYPRLAPTMEWDTGAGQCIAEEAGCLVFQYQTSAPLIYNKEVLTNPWFICSI</sequence>
<dbReference type="Proteomes" id="UP000182062">
    <property type="component" value="Unassembled WGS sequence"/>
</dbReference>
<feature type="binding site" evidence="5">
    <location>
        <position position="85"/>
    </location>
    <ligand>
        <name>Mg(2+)</name>
        <dbReference type="ChEBI" id="CHEBI:18420"/>
        <label>1</label>
        <note>catalytic</note>
    </ligand>
</feature>
<comment type="catalytic activity">
    <reaction evidence="1 4">
        <text>adenosine 3',5'-bisphosphate + H2O = AMP + phosphate</text>
        <dbReference type="Rhea" id="RHEA:10040"/>
        <dbReference type="ChEBI" id="CHEBI:15377"/>
        <dbReference type="ChEBI" id="CHEBI:43474"/>
        <dbReference type="ChEBI" id="CHEBI:58343"/>
        <dbReference type="ChEBI" id="CHEBI:456215"/>
        <dbReference type="EC" id="3.1.3.7"/>
    </reaction>
</comment>
<dbReference type="GO" id="GO:0050427">
    <property type="term" value="P:3'-phosphoadenosine 5'-phosphosulfate metabolic process"/>
    <property type="evidence" value="ECO:0007669"/>
    <property type="project" value="TreeGrafter"/>
</dbReference>
<dbReference type="SUPFAM" id="SSF56655">
    <property type="entry name" value="Carbohydrate phosphatase"/>
    <property type="match status" value="1"/>
</dbReference>
<comment type="function">
    <text evidence="4">Converts adenosine-3',5'-bisphosphate (PAP) to AMP.</text>
</comment>
<dbReference type="PANTHER" id="PTHR43028:SF5">
    <property type="entry name" value="3'(2'),5'-BISPHOSPHATE NUCLEOTIDASE 1"/>
    <property type="match status" value="1"/>
</dbReference>
<evidence type="ECO:0000256" key="3">
    <source>
        <dbReference type="ARBA" id="ARBA00022842"/>
    </source>
</evidence>
<dbReference type="GO" id="GO:0008441">
    <property type="term" value="F:3'(2'),5'-bisphosphate nucleotidase activity"/>
    <property type="evidence" value="ECO:0007669"/>
    <property type="project" value="UniProtKB-UniRule"/>
</dbReference>
<comment type="caution">
    <text evidence="6">The sequence shown here is derived from an EMBL/GenBank/DDBJ whole genome shotgun (WGS) entry which is preliminary data.</text>
</comment>
<feature type="binding site" evidence="4">
    <location>
        <position position="82"/>
    </location>
    <ligand>
        <name>Mg(2+)</name>
        <dbReference type="ChEBI" id="CHEBI:18420"/>
        <label>2</label>
    </ligand>
</feature>
<dbReference type="Gene3D" id="3.30.540.10">
    <property type="entry name" value="Fructose-1,6-Bisphosphatase, subunit A, domain 1"/>
    <property type="match status" value="1"/>
</dbReference>
<dbReference type="GO" id="GO:0005886">
    <property type="term" value="C:plasma membrane"/>
    <property type="evidence" value="ECO:0007669"/>
    <property type="project" value="UniProtKB-SubCell"/>
</dbReference>
<evidence type="ECO:0000256" key="1">
    <source>
        <dbReference type="ARBA" id="ARBA00001625"/>
    </source>
</evidence>
<comment type="subcellular location">
    <subcellularLocation>
        <location evidence="4">Cell membrane</location>
        <topology evidence="4">Peripheral membrane protein</topology>
        <orientation evidence="4">Cytoplasmic side</orientation>
    </subcellularLocation>
</comment>
<keyword evidence="2 4" id="KW-0479">Metal-binding</keyword>
<evidence type="ECO:0000256" key="2">
    <source>
        <dbReference type="ARBA" id="ARBA00022723"/>
    </source>
</evidence>
<feature type="binding site" evidence="5">
    <location>
        <position position="215"/>
    </location>
    <ligand>
        <name>Mg(2+)</name>
        <dbReference type="ChEBI" id="CHEBI:18420"/>
        <label>1</label>
        <note>catalytic</note>
    </ligand>
</feature>
<dbReference type="InterPro" id="IPR006240">
    <property type="entry name" value="CysQ"/>
</dbReference>
<feature type="binding site" evidence="4">
    <location>
        <position position="62"/>
    </location>
    <ligand>
        <name>substrate</name>
    </ligand>
</feature>
<keyword evidence="4" id="KW-0472">Membrane</keyword>
<keyword evidence="4" id="KW-0378">Hydrolase</keyword>
<protein>
    <recommendedName>
        <fullName evidence="4">3'(2'),5'-bisphosphate nucleotidase CysQ</fullName>
        <ecNumber evidence="4">3.1.3.7</ecNumber>
    </recommendedName>
    <alternativeName>
        <fullName evidence="4">3'(2'),5-bisphosphonucleoside 3'(2')-phosphohydrolase</fullName>
    </alternativeName>
    <alternativeName>
        <fullName evidence="4">3'-phosphoadenosine 5'-phosphate phosphatase</fullName>
        <shortName evidence="4">PAP phosphatase</shortName>
    </alternativeName>
</protein>
<feature type="binding site" evidence="4">
    <location>
        <position position="62"/>
    </location>
    <ligand>
        <name>Mg(2+)</name>
        <dbReference type="ChEBI" id="CHEBI:18420"/>
        <label>1</label>
    </ligand>
</feature>
<feature type="binding site" evidence="5">
    <location>
        <position position="84"/>
    </location>
    <ligand>
        <name>Mg(2+)</name>
        <dbReference type="ChEBI" id="CHEBI:18420"/>
        <label>1</label>
        <note>catalytic</note>
    </ligand>
</feature>
<feature type="binding site" evidence="4">
    <location>
        <position position="82"/>
    </location>
    <ligand>
        <name>Mg(2+)</name>
        <dbReference type="ChEBI" id="CHEBI:18420"/>
        <label>1</label>
    </ligand>
</feature>
<dbReference type="OrthoDB" id="9772456at2"/>
<keyword evidence="4" id="KW-1003">Cell membrane</keyword>
<dbReference type="EMBL" id="MINN01000074">
    <property type="protein sequence ID" value="OIU72133.1"/>
    <property type="molecule type" value="Genomic_DNA"/>
</dbReference>
<feature type="binding site" evidence="5">
    <location>
        <position position="82"/>
    </location>
    <ligand>
        <name>Mg(2+)</name>
        <dbReference type="ChEBI" id="CHEBI:18420"/>
        <label>1</label>
        <note>catalytic</note>
    </ligand>
</feature>
<name>A0A1J6W3F5_9BACI</name>
<dbReference type="EC" id="3.1.3.7" evidence="4"/>
<comment type="similarity">
    <text evidence="4">Belongs to the inositol monophosphatase superfamily. CysQ family.</text>
</comment>
<dbReference type="PANTHER" id="PTHR43028">
    <property type="entry name" value="3'(2'),5'-BISPHOSPHATE NUCLEOTIDASE 1"/>
    <property type="match status" value="1"/>
</dbReference>
<feature type="binding site" evidence="4">
    <location>
        <position position="85"/>
    </location>
    <ligand>
        <name>Mg(2+)</name>
        <dbReference type="ChEBI" id="CHEBI:18420"/>
        <label>2</label>
    </ligand>
</feature>
<dbReference type="InterPro" id="IPR000760">
    <property type="entry name" value="Inositol_monophosphatase-like"/>
</dbReference>
<dbReference type="AlphaFoldDB" id="A0A1J6W3F5"/>
<evidence type="ECO:0000256" key="4">
    <source>
        <dbReference type="HAMAP-Rule" id="MF_02095"/>
    </source>
</evidence>
<keyword evidence="7" id="KW-1185">Reference proteome</keyword>
<evidence type="ECO:0000313" key="6">
    <source>
        <dbReference type="EMBL" id="OIU72133.1"/>
    </source>
</evidence>
<feature type="binding site" evidence="4">
    <location>
        <position position="84"/>
    </location>
    <ligand>
        <name>Mg(2+)</name>
        <dbReference type="ChEBI" id="CHEBI:18420"/>
        <label>1</label>
    </ligand>
</feature>
<organism evidence="6 7">
    <name type="scientific">Rossellomorea aquimaris</name>
    <dbReference type="NCBI Taxonomy" id="189382"/>
    <lineage>
        <taxon>Bacteria</taxon>
        <taxon>Bacillati</taxon>
        <taxon>Bacillota</taxon>
        <taxon>Bacilli</taxon>
        <taxon>Bacillales</taxon>
        <taxon>Bacillaceae</taxon>
        <taxon>Rossellomorea</taxon>
    </lineage>
</organism>
<feature type="binding site" evidence="4">
    <location>
        <position position="215"/>
    </location>
    <ligand>
        <name>Mg(2+)</name>
        <dbReference type="ChEBI" id="CHEBI:18420"/>
        <label>2</label>
    </ligand>
</feature>
<feature type="binding site" evidence="5">
    <location>
        <position position="62"/>
    </location>
    <ligand>
        <name>Mg(2+)</name>
        <dbReference type="ChEBI" id="CHEBI:18420"/>
        <label>1</label>
        <note>catalytic</note>
    </ligand>
</feature>
<dbReference type="NCBIfam" id="TIGR01331">
    <property type="entry name" value="bisphos_cysQ"/>
    <property type="match status" value="1"/>
</dbReference>
<reference evidence="6 7" key="1">
    <citation type="submission" date="2016-09" db="EMBL/GenBank/DDBJ databases">
        <title>Bacillus aquimaris SAMM genome sequence reveals colonization and biosurfactant production capacities.</title>
        <authorList>
            <person name="Waghmode S.R."/>
            <person name="Suryavanshi M.V."/>
        </authorList>
    </citation>
    <scope>NUCLEOTIDE SEQUENCE [LARGE SCALE GENOMIC DNA]</scope>
    <source>
        <strain evidence="6 7">SAMM</strain>
    </source>
</reference>
<dbReference type="FunFam" id="3.40.190.80:FF:000005">
    <property type="entry name" value="3'(2'),5'-bisphosphate nucleotidase CysQ"/>
    <property type="match status" value="1"/>
</dbReference>
<comment type="cofactor">
    <cofactor evidence="4 5">
        <name>Mg(2+)</name>
        <dbReference type="ChEBI" id="CHEBI:18420"/>
    </cofactor>
</comment>
<dbReference type="Gene3D" id="3.40.190.80">
    <property type="match status" value="1"/>
</dbReference>
<dbReference type="InterPro" id="IPR050725">
    <property type="entry name" value="CysQ/Inositol_MonoPase"/>
</dbReference>
<evidence type="ECO:0000256" key="5">
    <source>
        <dbReference type="PIRSR" id="PIRSR600760-2"/>
    </source>
</evidence>
<feature type="binding site" evidence="4">
    <location>
        <begin position="84"/>
        <end position="87"/>
    </location>
    <ligand>
        <name>substrate</name>
    </ligand>
</feature>
<dbReference type="GO" id="GO:0000287">
    <property type="term" value="F:magnesium ion binding"/>
    <property type="evidence" value="ECO:0007669"/>
    <property type="project" value="UniProtKB-UniRule"/>
</dbReference>
<keyword evidence="3 4" id="KW-0460">Magnesium</keyword>